<sequence>MLAVLSTSSRLGRCLLNGTLGLLASALLLACTQGGNNPYPRSGNDSNASTLYSAFSSRPKHLDPALSYASDEAEFTYQIYEPLFQYHYLKRPYTLEPLVATEMPVPQYLDKSGHVLPEAAPAAQVATSVYTIHLKKGVMYQPHPAFAKDAQGHSLYLNLGASAANYDSPLQFKVQGTRELTADDYVYEIKRLASSRFVSPIFGHMSEYIVGLSDLAKALQAHDKAQLQALQSQAGAGLTVGTDDLPWLDLRQFDLSGVKALDPYTLQIRVHGKYPQFLYWLSMPFFAPVPWEVDAFYSQKGFEKHNLNLDWWPVGTGAYMLTENNPNSRMVLSRNPNFRGEPYPSEGAPGDREQGLLADAGKTMPFIDRAVFTREQESIPYWNKFLQGYYDSSGLSSDTFDQAIKSSANGDSTLTPEMQDKGIRLEKSLAPSIYYLGFNWLDPVVGQGKNAQDAQRARKLRQAISIAMDWEEYSQIFTNGRALPAQGPIPPGIFGYDPSEKGINHVVYDVVNGKPVRKPIAQAMALMAQAGYPNGIDPATKRPLQLALDTTGGGPGDKARFDWYRKQFAKLNIDLEIRATDWNRFQDKVKKGNTQMFFLGWNADYPDPENFLFLLYGPNSRTKAGGENASNYANPQFDALFEQVKTMPNSPERAALIEKMTALVQEDVPWLFAFTPQNFGLIHQWMGNVKPNALARNNLKYERVDTALREKDRLAWNQPHWWPIPVGGLIFVVLVLPAWLAWRKREQATGLRTDLAEYSKGGGQ</sequence>
<keyword evidence="5" id="KW-0472">Membrane</keyword>
<keyword evidence="8" id="KW-1185">Reference proteome</keyword>
<keyword evidence="5" id="KW-1133">Transmembrane helix</keyword>
<keyword evidence="5" id="KW-0812">Transmembrane</keyword>
<name>A0ABQ5YQ87_9BURK</name>
<dbReference type="SUPFAM" id="SSF53850">
    <property type="entry name" value="Periplasmic binding protein-like II"/>
    <property type="match status" value="1"/>
</dbReference>
<protein>
    <submittedName>
        <fullName evidence="7">ABC transporter substrate-binding protein</fullName>
    </submittedName>
</protein>
<organism evidence="7 8">
    <name type="scientific">Limnobacter litoralis</name>
    <dbReference type="NCBI Taxonomy" id="481366"/>
    <lineage>
        <taxon>Bacteria</taxon>
        <taxon>Pseudomonadati</taxon>
        <taxon>Pseudomonadota</taxon>
        <taxon>Betaproteobacteria</taxon>
        <taxon>Burkholderiales</taxon>
        <taxon>Burkholderiaceae</taxon>
        <taxon>Limnobacter</taxon>
    </lineage>
</organism>
<feature type="transmembrane region" description="Helical" evidence="5">
    <location>
        <begin position="721"/>
        <end position="742"/>
    </location>
</feature>
<evidence type="ECO:0000256" key="4">
    <source>
        <dbReference type="ARBA" id="ARBA00022729"/>
    </source>
</evidence>
<evidence type="ECO:0000256" key="2">
    <source>
        <dbReference type="ARBA" id="ARBA00005695"/>
    </source>
</evidence>
<evidence type="ECO:0000259" key="6">
    <source>
        <dbReference type="Pfam" id="PF00496"/>
    </source>
</evidence>
<evidence type="ECO:0000256" key="3">
    <source>
        <dbReference type="ARBA" id="ARBA00022448"/>
    </source>
</evidence>
<dbReference type="PANTHER" id="PTHR30290">
    <property type="entry name" value="PERIPLASMIC BINDING COMPONENT OF ABC TRANSPORTER"/>
    <property type="match status" value="1"/>
</dbReference>
<keyword evidence="3" id="KW-0813">Transport</keyword>
<dbReference type="Gene3D" id="3.40.190.10">
    <property type="entry name" value="Periplasmic binding protein-like II"/>
    <property type="match status" value="1"/>
</dbReference>
<dbReference type="CDD" id="cd08505">
    <property type="entry name" value="PBP2_NikA_DppA_OppA_like_18"/>
    <property type="match status" value="1"/>
</dbReference>
<reference evidence="8" key="1">
    <citation type="journal article" date="2019" name="Int. J. Syst. Evol. Microbiol.">
        <title>The Global Catalogue of Microorganisms (GCM) 10K type strain sequencing project: providing services to taxonomists for standard genome sequencing and annotation.</title>
        <authorList>
            <consortium name="The Broad Institute Genomics Platform"/>
            <consortium name="The Broad Institute Genome Sequencing Center for Infectious Disease"/>
            <person name="Wu L."/>
            <person name="Ma J."/>
        </authorList>
    </citation>
    <scope>NUCLEOTIDE SEQUENCE [LARGE SCALE GENOMIC DNA]</scope>
    <source>
        <strain evidence="8">NBRC 105857</strain>
    </source>
</reference>
<dbReference type="PANTHER" id="PTHR30290:SF10">
    <property type="entry name" value="PERIPLASMIC OLIGOPEPTIDE-BINDING PROTEIN-RELATED"/>
    <property type="match status" value="1"/>
</dbReference>
<evidence type="ECO:0000256" key="1">
    <source>
        <dbReference type="ARBA" id="ARBA00004196"/>
    </source>
</evidence>
<comment type="subcellular location">
    <subcellularLocation>
        <location evidence="1">Cell envelope</location>
    </subcellularLocation>
</comment>
<dbReference type="InterPro" id="IPR000914">
    <property type="entry name" value="SBP_5_dom"/>
</dbReference>
<evidence type="ECO:0000313" key="7">
    <source>
        <dbReference type="EMBL" id="GLR26769.1"/>
    </source>
</evidence>
<evidence type="ECO:0000313" key="8">
    <source>
        <dbReference type="Proteomes" id="UP001156664"/>
    </source>
</evidence>
<keyword evidence="4" id="KW-0732">Signal</keyword>
<comment type="similarity">
    <text evidence="2">Belongs to the bacterial solute-binding protein 5 family.</text>
</comment>
<dbReference type="Gene3D" id="3.10.105.10">
    <property type="entry name" value="Dipeptide-binding Protein, Domain 3"/>
    <property type="match status" value="1"/>
</dbReference>
<proteinExistence type="inferred from homology"/>
<dbReference type="InterPro" id="IPR039424">
    <property type="entry name" value="SBP_5"/>
</dbReference>
<evidence type="ECO:0000256" key="5">
    <source>
        <dbReference type="SAM" id="Phobius"/>
    </source>
</evidence>
<comment type="caution">
    <text evidence="7">The sequence shown here is derived from an EMBL/GenBank/DDBJ whole genome shotgun (WGS) entry which is preliminary data.</text>
</comment>
<accession>A0ABQ5YQ87</accession>
<gene>
    <name evidence="7" type="ORF">GCM10007875_18590</name>
</gene>
<feature type="domain" description="Solute-binding protein family 5" evidence="6">
    <location>
        <begin position="178"/>
        <end position="620"/>
    </location>
</feature>
<dbReference type="Pfam" id="PF00496">
    <property type="entry name" value="SBP_bac_5"/>
    <property type="match status" value="1"/>
</dbReference>
<dbReference type="EMBL" id="BSOJ01000018">
    <property type="protein sequence ID" value="GLR26769.1"/>
    <property type="molecule type" value="Genomic_DNA"/>
</dbReference>
<dbReference type="Proteomes" id="UP001156664">
    <property type="component" value="Unassembled WGS sequence"/>
</dbReference>